<name>A0AAV7MM79_PLEWA</name>
<proteinExistence type="predicted"/>
<keyword evidence="3" id="KW-1185">Reference proteome</keyword>
<feature type="compositionally biased region" description="Polar residues" evidence="1">
    <location>
        <begin position="12"/>
        <end position="24"/>
    </location>
</feature>
<dbReference type="Proteomes" id="UP001066276">
    <property type="component" value="Chromosome 9"/>
</dbReference>
<feature type="non-terminal residue" evidence="2">
    <location>
        <position position="1"/>
    </location>
</feature>
<accession>A0AAV7MM79</accession>
<comment type="caution">
    <text evidence="2">The sequence shown here is derived from an EMBL/GenBank/DDBJ whole genome shotgun (WGS) entry which is preliminary data.</text>
</comment>
<sequence>TVPTSAPYWDPTRSSISAPQFTHSKPSAVPGTLHTLSERAPQFLQFVHSAALGLEPLAQLHQSISIHKIQALSRARSRNPTNAVYQSTSVLAI</sequence>
<feature type="non-terminal residue" evidence="2">
    <location>
        <position position="93"/>
    </location>
</feature>
<organism evidence="2 3">
    <name type="scientific">Pleurodeles waltl</name>
    <name type="common">Iberian ribbed newt</name>
    <dbReference type="NCBI Taxonomy" id="8319"/>
    <lineage>
        <taxon>Eukaryota</taxon>
        <taxon>Metazoa</taxon>
        <taxon>Chordata</taxon>
        <taxon>Craniata</taxon>
        <taxon>Vertebrata</taxon>
        <taxon>Euteleostomi</taxon>
        <taxon>Amphibia</taxon>
        <taxon>Batrachia</taxon>
        <taxon>Caudata</taxon>
        <taxon>Salamandroidea</taxon>
        <taxon>Salamandridae</taxon>
        <taxon>Pleurodelinae</taxon>
        <taxon>Pleurodeles</taxon>
    </lineage>
</organism>
<evidence type="ECO:0000313" key="2">
    <source>
        <dbReference type="EMBL" id="KAJ1104486.1"/>
    </source>
</evidence>
<reference evidence="2" key="1">
    <citation type="journal article" date="2022" name="bioRxiv">
        <title>Sequencing and chromosome-scale assembly of the giantPleurodeles waltlgenome.</title>
        <authorList>
            <person name="Brown T."/>
            <person name="Elewa A."/>
            <person name="Iarovenko S."/>
            <person name="Subramanian E."/>
            <person name="Araus A.J."/>
            <person name="Petzold A."/>
            <person name="Susuki M."/>
            <person name="Suzuki K.-i.T."/>
            <person name="Hayashi T."/>
            <person name="Toyoda A."/>
            <person name="Oliveira C."/>
            <person name="Osipova E."/>
            <person name="Leigh N.D."/>
            <person name="Simon A."/>
            <person name="Yun M.H."/>
        </authorList>
    </citation>
    <scope>NUCLEOTIDE SEQUENCE</scope>
    <source>
        <strain evidence="2">20211129_DDA</strain>
        <tissue evidence="2">Liver</tissue>
    </source>
</reference>
<evidence type="ECO:0000313" key="3">
    <source>
        <dbReference type="Proteomes" id="UP001066276"/>
    </source>
</evidence>
<gene>
    <name evidence="2" type="ORF">NDU88_001897</name>
</gene>
<dbReference type="AlphaFoldDB" id="A0AAV7MM79"/>
<evidence type="ECO:0000256" key="1">
    <source>
        <dbReference type="SAM" id="MobiDB-lite"/>
    </source>
</evidence>
<dbReference type="EMBL" id="JANPWB010000013">
    <property type="protein sequence ID" value="KAJ1104486.1"/>
    <property type="molecule type" value="Genomic_DNA"/>
</dbReference>
<feature type="region of interest" description="Disordered" evidence="1">
    <location>
        <begin position="1"/>
        <end position="24"/>
    </location>
</feature>
<protein>
    <submittedName>
        <fullName evidence="2">Uncharacterized protein</fullName>
    </submittedName>
</protein>